<accession>A0ABU1LLI0</accession>
<evidence type="ECO:0000313" key="2">
    <source>
        <dbReference type="Proteomes" id="UP001264340"/>
    </source>
</evidence>
<reference evidence="1 2" key="1">
    <citation type="submission" date="2023-07" db="EMBL/GenBank/DDBJ databases">
        <title>Sorghum-associated microbial communities from plants grown in Nebraska, USA.</title>
        <authorList>
            <person name="Schachtman D."/>
        </authorList>
    </citation>
    <scope>NUCLEOTIDE SEQUENCE [LARGE SCALE GENOMIC DNA]</scope>
    <source>
        <strain evidence="1 2">DS1316</strain>
    </source>
</reference>
<protein>
    <submittedName>
        <fullName evidence="1">Uncharacterized protein</fullName>
    </submittedName>
</protein>
<evidence type="ECO:0000313" key="1">
    <source>
        <dbReference type="EMBL" id="MDR6407597.1"/>
    </source>
</evidence>
<organism evidence="1 2">
    <name type="scientific">Paraburkholderia terricola</name>
    <dbReference type="NCBI Taxonomy" id="169427"/>
    <lineage>
        <taxon>Bacteria</taxon>
        <taxon>Pseudomonadati</taxon>
        <taxon>Pseudomonadota</taxon>
        <taxon>Betaproteobacteria</taxon>
        <taxon>Burkholderiales</taxon>
        <taxon>Burkholderiaceae</taxon>
        <taxon>Paraburkholderia</taxon>
    </lineage>
</organism>
<sequence>MFGRRRRICCLQYPKIQPNGDGNSGACAITGPIVQMVIQDVAHACRELGEFGNPVWKPCATKEEHRSPVAAEVMVRLLRLARNIFPAQTIDVAHKQQRNSDLCASP</sequence>
<dbReference type="RefSeq" id="WP_310118892.1">
    <property type="nucleotide sequence ID" value="NZ_JAVDRP010000002.1"/>
</dbReference>
<proteinExistence type="predicted"/>
<dbReference type="Proteomes" id="UP001264340">
    <property type="component" value="Unassembled WGS sequence"/>
</dbReference>
<dbReference type="EMBL" id="JAVDRP010000002">
    <property type="protein sequence ID" value="MDR6407597.1"/>
    <property type="molecule type" value="Genomic_DNA"/>
</dbReference>
<name>A0ABU1LLI0_9BURK</name>
<keyword evidence="2" id="KW-1185">Reference proteome</keyword>
<gene>
    <name evidence="1" type="ORF">J2804_000985</name>
</gene>
<comment type="caution">
    <text evidence="1">The sequence shown here is derived from an EMBL/GenBank/DDBJ whole genome shotgun (WGS) entry which is preliminary data.</text>
</comment>